<accession>A0AC59Z2T2</accession>
<reference evidence="1" key="2">
    <citation type="submission" date="2025-03" db="EMBL/GenBank/DDBJ databases">
        <authorList>
            <consortium name="ELIXIR-Norway"/>
            <consortium name="Elixir Norway"/>
        </authorList>
    </citation>
    <scope>NUCLEOTIDE SEQUENCE</scope>
</reference>
<reference evidence="1" key="1">
    <citation type="submission" date="2023-05" db="EMBL/GenBank/DDBJ databases">
        <authorList>
            <consortium name="ELIXIR-Norway"/>
        </authorList>
    </citation>
    <scope>NUCLEOTIDE SEQUENCE</scope>
</reference>
<evidence type="ECO:0000313" key="1">
    <source>
        <dbReference type="EMBL" id="CAN0181971.1"/>
    </source>
</evidence>
<proteinExistence type="predicted"/>
<sequence length="158" mass="16835">MVVRAQILADHVPGGKCAQGEDSQSGAGLPGACLAGDLGRRSCSHLTAEPGFQRCPSREPGQMRWAATEHTPQPPGQVLWPLQGNMGSEPWASDADCPICTGTTCQQRLDPSVGIKKSPRCRDKGRDALTISRRSLSAGSDNVLCPPWHPGHRSSIKM</sequence>
<dbReference type="Proteomes" id="UP001162501">
    <property type="component" value="Chromosome 23"/>
</dbReference>
<gene>
    <name evidence="1" type="ORF">MRATA1EN22A_LOCUS13268</name>
</gene>
<evidence type="ECO:0000313" key="2">
    <source>
        <dbReference type="Proteomes" id="UP001162501"/>
    </source>
</evidence>
<organism evidence="1 2">
    <name type="scientific">Rangifer tarandus platyrhynchus</name>
    <name type="common">Svalbard reindeer</name>
    <dbReference type="NCBI Taxonomy" id="3082113"/>
    <lineage>
        <taxon>Eukaryota</taxon>
        <taxon>Metazoa</taxon>
        <taxon>Chordata</taxon>
        <taxon>Craniata</taxon>
        <taxon>Vertebrata</taxon>
        <taxon>Euteleostomi</taxon>
        <taxon>Mammalia</taxon>
        <taxon>Eutheria</taxon>
        <taxon>Laurasiatheria</taxon>
        <taxon>Artiodactyla</taxon>
        <taxon>Ruminantia</taxon>
        <taxon>Pecora</taxon>
        <taxon>Cervidae</taxon>
        <taxon>Odocoileinae</taxon>
        <taxon>Rangifer</taxon>
    </lineage>
</organism>
<dbReference type="EMBL" id="OX596107">
    <property type="protein sequence ID" value="CAN0181971.1"/>
    <property type="molecule type" value="Genomic_DNA"/>
</dbReference>
<name>A0AC59Z2T2_RANTA</name>
<protein>
    <submittedName>
        <fullName evidence="1">Uncharacterized protein</fullName>
    </submittedName>
</protein>